<evidence type="ECO:0000259" key="7">
    <source>
        <dbReference type="SMART" id="SM00148"/>
    </source>
</evidence>
<sequence>MNIKSILTACTFAAAIAFDAGAATATAIDHAAYSHDSYNGAVNPKWLTALPDTLRLSQLSLPGTHDSMALYGGDIPQTQSMDLETQLNAGIRVLDIRCWHIANNFQIAHGVVLQNASFSDVLDTVDAFLAANPGETVVMRVKEENTGKNNTRSFAETFNAIASKYPGLFWIPNGSSNPTLGAVRGKVVMLQNFAGVLQGISYSSLENQGTVQDNYELKTNWDLYGKWQQVKSQIMSASTGDSNKIYLNYLSGATGAFPYFVASGHSSHETGAPQLMTGLTTLTSPNTYPDFPRVSCLGSLCSIAFLGTNQLSSKFIADLKTNYTTLNRMYQSLNLNIRLSKRVGIIMADFPGISLINNIIAMNR</sequence>
<evidence type="ECO:0000256" key="5">
    <source>
        <dbReference type="ARBA" id="ARBA00030782"/>
    </source>
</evidence>
<dbReference type="Proteomes" id="UP000077734">
    <property type="component" value="Unassembled WGS sequence"/>
</dbReference>
<proteinExistence type="predicted"/>
<dbReference type="Pfam" id="PF00388">
    <property type="entry name" value="PI-PLC-X"/>
    <property type="match status" value="1"/>
</dbReference>
<reference evidence="8 9" key="1">
    <citation type="submission" date="2016-03" db="EMBL/GenBank/DDBJ databases">
        <authorList>
            <person name="Heylen K."/>
            <person name="De Vos P."/>
            <person name="Vekeman B."/>
        </authorList>
    </citation>
    <scope>NUCLEOTIDE SEQUENCE [LARGE SCALE GENOMIC DNA]</scope>
    <source>
        <strain evidence="8 9">R-49807</strain>
    </source>
</reference>
<dbReference type="GO" id="GO:0006629">
    <property type="term" value="P:lipid metabolic process"/>
    <property type="evidence" value="ECO:0007669"/>
    <property type="project" value="InterPro"/>
</dbReference>
<evidence type="ECO:0000256" key="6">
    <source>
        <dbReference type="SAM" id="SignalP"/>
    </source>
</evidence>
<dbReference type="PANTHER" id="PTHR13593:SF113">
    <property type="entry name" value="SI:DKEY-266F7.9"/>
    <property type="match status" value="1"/>
</dbReference>
<dbReference type="GO" id="GO:0004436">
    <property type="term" value="F:phosphatidylinositol diacylglycerol-lyase activity"/>
    <property type="evidence" value="ECO:0007669"/>
    <property type="project" value="UniProtKB-EC"/>
</dbReference>
<comment type="caution">
    <text evidence="8">The sequence shown here is derived from an EMBL/GenBank/DDBJ whole genome shotgun (WGS) entry which is preliminary data.</text>
</comment>
<dbReference type="AlphaFoldDB" id="A0AA91DDG1"/>
<comment type="catalytic activity">
    <reaction evidence="1">
        <text>a 1,2-diacyl-sn-glycero-3-phospho-(1D-myo-inositol) = 1D-myo-inositol 1,2-cyclic phosphate + a 1,2-diacyl-sn-glycerol</text>
        <dbReference type="Rhea" id="RHEA:17093"/>
        <dbReference type="ChEBI" id="CHEBI:17815"/>
        <dbReference type="ChEBI" id="CHEBI:57880"/>
        <dbReference type="ChEBI" id="CHEBI:58484"/>
        <dbReference type="EC" id="4.6.1.13"/>
    </reaction>
</comment>
<accession>A0AA91DDG1</accession>
<dbReference type="SMART" id="SM00148">
    <property type="entry name" value="PLCXc"/>
    <property type="match status" value="1"/>
</dbReference>
<dbReference type="Gene3D" id="3.20.20.190">
    <property type="entry name" value="Phosphatidylinositol (PI) phosphodiesterase"/>
    <property type="match status" value="1"/>
</dbReference>
<dbReference type="GO" id="GO:0008081">
    <property type="term" value="F:phosphoric diester hydrolase activity"/>
    <property type="evidence" value="ECO:0007669"/>
    <property type="project" value="InterPro"/>
</dbReference>
<evidence type="ECO:0000313" key="8">
    <source>
        <dbReference type="EMBL" id="OAI26332.1"/>
    </source>
</evidence>
<dbReference type="InterPro" id="IPR051057">
    <property type="entry name" value="PI-PLC_domain"/>
</dbReference>
<protein>
    <recommendedName>
        <fullName evidence="3">1-phosphatidylinositol phosphodiesterase</fullName>
        <ecNumber evidence="2">4.6.1.13</ecNumber>
    </recommendedName>
    <alternativeName>
        <fullName evidence="4">Phosphatidylinositol diacylglycerol-lyase</fullName>
    </alternativeName>
    <alternativeName>
        <fullName evidence="5">Phosphatidylinositol-specific phospholipase C</fullName>
    </alternativeName>
</protein>
<dbReference type="EMBL" id="LUUL01000072">
    <property type="protein sequence ID" value="OAI26332.1"/>
    <property type="molecule type" value="Genomic_DNA"/>
</dbReference>
<dbReference type="CDD" id="cd08586">
    <property type="entry name" value="PI-PLCc_BcPLC_like"/>
    <property type="match status" value="1"/>
</dbReference>
<evidence type="ECO:0000256" key="2">
    <source>
        <dbReference type="ARBA" id="ARBA00012581"/>
    </source>
</evidence>
<name>A0AA91DDG1_9GAMM</name>
<organism evidence="8 9">
    <name type="scientific">Methylomonas koyamae</name>
    <dbReference type="NCBI Taxonomy" id="702114"/>
    <lineage>
        <taxon>Bacteria</taxon>
        <taxon>Pseudomonadati</taxon>
        <taxon>Pseudomonadota</taxon>
        <taxon>Gammaproteobacteria</taxon>
        <taxon>Methylococcales</taxon>
        <taxon>Methylococcaceae</taxon>
        <taxon>Methylomonas</taxon>
    </lineage>
</organism>
<dbReference type="InterPro" id="IPR017946">
    <property type="entry name" value="PLC-like_Pdiesterase_TIM-brl"/>
</dbReference>
<evidence type="ECO:0000313" key="9">
    <source>
        <dbReference type="Proteomes" id="UP000077734"/>
    </source>
</evidence>
<feature type="chain" id="PRO_5041728171" description="1-phosphatidylinositol phosphodiesterase" evidence="6">
    <location>
        <begin position="23"/>
        <end position="364"/>
    </location>
</feature>
<keyword evidence="6" id="KW-0732">Signal</keyword>
<dbReference type="EC" id="4.6.1.13" evidence="2"/>
<feature type="signal peptide" evidence="6">
    <location>
        <begin position="1"/>
        <end position="22"/>
    </location>
</feature>
<dbReference type="InterPro" id="IPR000909">
    <property type="entry name" value="PLipase_C_PInositol-sp_X_dom"/>
</dbReference>
<evidence type="ECO:0000256" key="4">
    <source>
        <dbReference type="ARBA" id="ARBA00030474"/>
    </source>
</evidence>
<keyword evidence="9" id="KW-1185">Reference proteome</keyword>
<dbReference type="PANTHER" id="PTHR13593">
    <property type="match status" value="1"/>
</dbReference>
<dbReference type="PROSITE" id="PS50007">
    <property type="entry name" value="PIPLC_X_DOMAIN"/>
    <property type="match status" value="1"/>
</dbReference>
<dbReference type="RefSeq" id="WP_064027063.1">
    <property type="nucleotide sequence ID" value="NZ_LUUL01000072.1"/>
</dbReference>
<evidence type="ECO:0000256" key="1">
    <source>
        <dbReference type="ARBA" id="ARBA00001316"/>
    </source>
</evidence>
<feature type="domain" description="Phosphatidylinositol-specific phospholipase C X" evidence="7">
    <location>
        <begin position="52"/>
        <end position="192"/>
    </location>
</feature>
<dbReference type="SUPFAM" id="SSF51695">
    <property type="entry name" value="PLC-like phosphodiesterases"/>
    <property type="match status" value="1"/>
</dbReference>
<evidence type="ECO:0000256" key="3">
    <source>
        <dbReference type="ARBA" id="ARBA00019758"/>
    </source>
</evidence>
<gene>
    <name evidence="8" type="ORF">A1356_11460</name>
</gene>